<organism evidence="2 3">
    <name type="scientific">Hyphomonas hirschiana VP5</name>
    <dbReference type="NCBI Taxonomy" id="1280951"/>
    <lineage>
        <taxon>Bacteria</taxon>
        <taxon>Pseudomonadati</taxon>
        <taxon>Pseudomonadota</taxon>
        <taxon>Alphaproteobacteria</taxon>
        <taxon>Hyphomonadales</taxon>
        <taxon>Hyphomonadaceae</taxon>
        <taxon>Hyphomonas</taxon>
    </lineage>
</organism>
<evidence type="ECO:0000313" key="3">
    <source>
        <dbReference type="Proteomes" id="UP000025061"/>
    </source>
</evidence>
<name>A0A059G0J3_9PROT</name>
<dbReference type="EMBL" id="ARYI01000001">
    <property type="protein sequence ID" value="KCZ96261.1"/>
    <property type="molecule type" value="Genomic_DNA"/>
</dbReference>
<accession>A0A059G0J3</accession>
<comment type="caution">
    <text evidence="2">The sequence shown here is derived from an EMBL/GenBank/DDBJ whole genome shotgun (WGS) entry which is preliminary data.</text>
</comment>
<keyword evidence="1" id="KW-0812">Transmembrane</keyword>
<sequence length="296" mass="31921">MVGFILGLAGLVFLAMQLAQYVRAPEVLNLSLTVYLVAAGCAALYVMGNLALTIAYHKFLRQSARAFSYTAILYGISQIAKYVPGNILHLAGRQAVGAQLHFEQSSLAKATFIEIISLALSATLFGSVLILITFLKTPPTLAFAFWVILQLFALLILARIFGKKIATGFALHTAYFLLSGFGFAILFAAISYSTRLSVDHILLLAAAFVVAWVAGFLTPGSPAGLGVREAALIFMLGPQFEGSEIVLAVLMSRISNIFGDVIFFFAAFGSLFQLMKHLKRPAFPTGSANKENPIDR</sequence>
<feature type="transmembrane region" description="Helical" evidence="1">
    <location>
        <begin position="174"/>
        <end position="194"/>
    </location>
</feature>
<gene>
    <name evidence="2" type="ORF">HHI_01240</name>
</gene>
<dbReference type="AlphaFoldDB" id="A0A059G0J3"/>
<evidence type="ECO:0000313" key="2">
    <source>
        <dbReference type="EMBL" id="KCZ96261.1"/>
    </source>
</evidence>
<dbReference type="PATRIC" id="fig|1280951.3.peg.250"/>
<proteinExistence type="predicted"/>
<keyword evidence="3" id="KW-1185">Reference proteome</keyword>
<feature type="transmembrane region" description="Helical" evidence="1">
    <location>
        <begin position="200"/>
        <end position="218"/>
    </location>
</feature>
<protein>
    <recommendedName>
        <fullName evidence="4">Flippase-like domain-containing protein</fullName>
    </recommendedName>
</protein>
<dbReference type="Proteomes" id="UP000025061">
    <property type="component" value="Unassembled WGS sequence"/>
</dbReference>
<evidence type="ECO:0000256" key="1">
    <source>
        <dbReference type="SAM" id="Phobius"/>
    </source>
</evidence>
<evidence type="ECO:0008006" key="4">
    <source>
        <dbReference type="Google" id="ProtNLM"/>
    </source>
</evidence>
<keyword evidence="1" id="KW-1133">Transmembrane helix</keyword>
<feature type="transmembrane region" description="Helical" evidence="1">
    <location>
        <begin position="257"/>
        <end position="275"/>
    </location>
</feature>
<keyword evidence="1" id="KW-0472">Membrane</keyword>
<feature type="transmembrane region" description="Helical" evidence="1">
    <location>
        <begin position="112"/>
        <end position="135"/>
    </location>
</feature>
<feature type="transmembrane region" description="Helical" evidence="1">
    <location>
        <begin position="141"/>
        <end position="162"/>
    </location>
</feature>
<feature type="transmembrane region" description="Helical" evidence="1">
    <location>
        <begin position="35"/>
        <end position="56"/>
    </location>
</feature>
<reference evidence="2 3" key="1">
    <citation type="submission" date="2013-04" db="EMBL/GenBank/DDBJ databases">
        <title>Hyphomonas hirschiana VP5 Genome Sequencing.</title>
        <authorList>
            <person name="Lai Q."/>
            <person name="Shao Z."/>
        </authorList>
    </citation>
    <scope>NUCLEOTIDE SEQUENCE [LARGE SCALE GENOMIC DNA]</scope>
    <source>
        <strain evidence="2 3">VP5</strain>
    </source>
</reference>